<dbReference type="InterPro" id="IPR000055">
    <property type="entry name" value="Restrct_endonuc_typeI_TRD"/>
</dbReference>
<dbReference type="Proteomes" id="UP000621670">
    <property type="component" value="Unassembled WGS sequence"/>
</dbReference>
<dbReference type="PANTHER" id="PTHR30408:SF12">
    <property type="entry name" value="TYPE I RESTRICTION ENZYME MJAVIII SPECIFICITY SUBUNIT"/>
    <property type="match status" value="1"/>
</dbReference>
<reference evidence="5 6" key="1">
    <citation type="submission" date="2020-08" db="EMBL/GenBank/DDBJ databases">
        <title>Description of novel Flavobacterium F-400 isolate.</title>
        <authorList>
            <person name="Saticioglu I."/>
            <person name="Duman M."/>
            <person name="Altun S."/>
        </authorList>
    </citation>
    <scope>NUCLEOTIDE SEQUENCE [LARGE SCALE GENOMIC DNA]</scope>
    <source>
        <strain evidence="5 6">F-400</strain>
    </source>
</reference>
<keyword evidence="5" id="KW-0540">Nuclease</keyword>
<keyword evidence="5" id="KW-0378">Hydrolase</keyword>
<keyword evidence="3" id="KW-0238">DNA-binding</keyword>
<accession>A0ABR7JF78</accession>
<dbReference type="Pfam" id="PF01420">
    <property type="entry name" value="Methylase_S"/>
    <property type="match status" value="1"/>
</dbReference>
<gene>
    <name evidence="5" type="ORF">H8R26_05260</name>
</gene>
<dbReference type="EMBL" id="JACRUM010000002">
    <property type="protein sequence ID" value="MBC5862824.1"/>
    <property type="molecule type" value="Genomic_DNA"/>
</dbReference>
<evidence type="ECO:0000256" key="3">
    <source>
        <dbReference type="ARBA" id="ARBA00023125"/>
    </source>
</evidence>
<sequence length="471" mass="53824">MKVLKGKYSWISEGDIRIDSSFHLSDGRVTRKILEQSPLGNNRLGDVTDEIFYGGRAKRIYVENEIVGVPFMGSSDMLKSDFSSLKYISRKITKNIEQSYLKEGWTLVTRSGTVGKTAYVNKNFEEKTASEHIIRVVPCDNIKSGYLYSFLSSKFGYSLMTQGTFGAVIQHIEPDYLAALPIPILKEIIQQQSHNLILEASSLRFEANTMLKSAQRKLKVYTNLNDLKTDAYEYFGNQSNNRKVSAFKRNISEITPISINAFNYSKRIEKLEENVKSGKYLSLAECLNDKKFFSTSSFQRLELDSPTAIKLINQSDIFHIKKQGKMLARKFVKADKLVEYGEVIIAGVGTLGENETFCRAIFANEELEGQLISGEFLRMKTNMKVPPGYLYCWLASDYGFRFIRKTQSGTKLCRPIHKLLELIPVPIIEDKLMNEIDEIVKHAHKKLYDAYNKEMSAIKLIEKEIESWQKS</sequence>
<protein>
    <submittedName>
        <fullName evidence="5">Restriction endonuclease subunit S</fullName>
    </submittedName>
</protein>
<keyword evidence="2" id="KW-0680">Restriction system</keyword>
<proteinExistence type="inferred from homology"/>
<dbReference type="NCBIfam" id="NF047740">
    <property type="entry name" value="antiphage_MADS5"/>
    <property type="match status" value="1"/>
</dbReference>
<evidence type="ECO:0000256" key="2">
    <source>
        <dbReference type="ARBA" id="ARBA00022747"/>
    </source>
</evidence>
<evidence type="ECO:0000259" key="4">
    <source>
        <dbReference type="Pfam" id="PF01420"/>
    </source>
</evidence>
<comment type="caution">
    <text evidence="5">The sequence shown here is derived from an EMBL/GenBank/DDBJ whole genome shotgun (WGS) entry which is preliminary data.</text>
</comment>
<dbReference type="SUPFAM" id="SSF116734">
    <property type="entry name" value="DNA methylase specificity domain"/>
    <property type="match status" value="2"/>
</dbReference>
<dbReference type="GO" id="GO:0004519">
    <property type="term" value="F:endonuclease activity"/>
    <property type="evidence" value="ECO:0007669"/>
    <property type="project" value="UniProtKB-KW"/>
</dbReference>
<evidence type="ECO:0000256" key="1">
    <source>
        <dbReference type="ARBA" id="ARBA00010923"/>
    </source>
</evidence>
<keyword evidence="5" id="KW-0255">Endonuclease</keyword>
<feature type="domain" description="Type I restriction modification DNA specificity" evidence="4">
    <location>
        <begin position="68"/>
        <end position="192"/>
    </location>
</feature>
<evidence type="ECO:0000313" key="6">
    <source>
        <dbReference type="Proteomes" id="UP000621670"/>
    </source>
</evidence>
<keyword evidence="6" id="KW-1185">Reference proteome</keyword>
<evidence type="ECO:0000313" key="5">
    <source>
        <dbReference type="EMBL" id="MBC5862824.1"/>
    </source>
</evidence>
<name>A0ABR7JF78_9FLAO</name>
<dbReference type="PANTHER" id="PTHR30408">
    <property type="entry name" value="TYPE-1 RESTRICTION ENZYME ECOKI SPECIFICITY PROTEIN"/>
    <property type="match status" value="1"/>
</dbReference>
<organism evidence="5 6">
    <name type="scientific">Flavobacterium turcicum</name>
    <dbReference type="NCBI Taxonomy" id="2764718"/>
    <lineage>
        <taxon>Bacteria</taxon>
        <taxon>Pseudomonadati</taxon>
        <taxon>Bacteroidota</taxon>
        <taxon>Flavobacteriia</taxon>
        <taxon>Flavobacteriales</taxon>
        <taxon>Flavobacteriaceae</taxon>
        <taxon>Flavobacterium</taxon>
    </lineage>
</organism>
<dbReference type="InterPro" id="IPR052021">
    <property type="entry name" value="Type-I_RS_S_subunit"/>
</dbReference>
<comment type="similarity">
    <text evidence="1">Belongs to the type-I restriction system S methylase family.</text>
</comment>
<dbReference type="Gene3D" id="3.90.220.20">
    <property type="entry name" value="DNA methylase specificity domains"/>
    <property type="match status" value="2"/>
</dbReference>
<dbReference type="RefSeq" id="WP_166134038.1">
    <property type="nucleotide sequence ID" value="NZ_JAAOBY010000002.1"/>
</dbReference>
<dbReference type="InterPro" id="IPR044946">
    <property type="entry name" value="Restrct_endonuc_typeI_TRD_sf"/>
</dbReference>